<sequence>MSTVGQDRPDLLAMLPEEVDALFLDIGLPRYRSAQVVEWLYVHGARSFDEMTNLPKSLRETLSKDLTITNLQTLKVAVSRDRTKKFLFGLTDGAAIETVLLPEGERSTACISTQVGCAFGCLFCASGAGGLARNLTAGEIVDQARKAKFDADAGRLTNIVVMGMGEPLANYEATTKAVRIFLHERGLALGGRRITISTAGFVPGIRRLAADDLPVRVALSLHAADNRTRNKLMPINRKYPLEQVIDSCTELGRRRTPLTLEYMLIFEINDSFDDAARLADIAHALKAKVNLIPYNPVPGGRYRAPSEERVLRFQARLREAGVLAFIRRSRGTDIDAACGQLRQSASREGHG</sequence>
<comment type="caution">
    <text evidence="14">Lacks conserved residue(s) required for the propagation of feature annotation.</text>
</comment>
<comment type="catalytic activity">
    <reaction evidence="14">
        <text>adenosine(2503) in 23S rRNA + 2 reduced [2Fe-2S]-[ferredoxin] + 2 S-adenosyl-L-methionine = 2-methyladenosine(2503) in 23S rRNA + 5'-deoxyadenosine + L-methionine + 2 oxidized [2Fe-2S]-[ferredoxin] + S-adenosyl-L-homocysteine</text>
        <dbReference type="Rhea" id="RHEA:42916"/>
        <dbReference type="Rhea" id="RHEA-COMP:10000"/>
        <dbReference type="Rhea" id="RHEA-COMP:10001"/>
        <dbReference type="Rhea" id="RHEA-COMP:10152"/>
        <dbReference type="Rhea" id="RHEA-COMP:10282"/>
        <dbReference type="ChEBI" id="CHEBI:17319"/>
        <dbReference type="ChEBI" id="CHEBI:33737"/>
        <dbReference type="ChEBI" id="CHEBI:33738"/>
        <dbReference type="ChEBI" id="CHEBI:57844"/>
        <dbReference type="ChEBI" id="CHEBI:57856"/>
        <dbReference type="ChEBI" id="CHEBI:59789"/>
        <dbReference type="ChEBI" id="CHEBI:74411"/>
        <dbReference type="ChEBI" id="CHEBI:74497"/>
        <dbReference type="EC" id="2.1.1.192"/>
    </reaction>
</comment>
<dbReference type="Proteomes" id="UP000265882">
    <property type="component" value="Unassembled WGS sequence"/>
</dbReference>
<dbReference type="AlphaFoldDB" id="A0A3A4NTN2"/>
<keyword evidence="7 14" id="KW-0808">Transferase</keyword>
<dbReference type="FunFam" id="3.20.20.70:FF:000014">
    <property type="entry name" value="Probable dual-specificity RNA methyltransferase RlmN"/>
    <property type="match status" value="1"/>
</dbReference>
<evidence type="ECO:0000313" key="17">
    <source>
        <dbReference type="Proteomes" id="UP000265882"/>
    </source>
</evidence>
<dbReference type="EC" id="2.1.1.192" evidence="14"/>
<evidence type="ECO:0000256" key="6">
    <source>
        <dbReference type="ARBA" id="ARBA00022603"/>
    </source>
</evidence>
<evidence type="ECO:0000313" key="16">
    <source>
        <dbReference type="EMBL" id="RJP18921.1"/>
    </source>
</evidence>
<dbReference type="GO" id="GO:0000049">
    <property type="term" value="F:tRNA binding"/>
    <property type="evidence" value="ECO:0007669"/>
    <property type="project" value="UniProtKB-UniRule"/>
</dbReference>
<dbReference type="SFLD" id="SFLDF00275">
    <property type="entry name" value="adenosine_C2_methyltransferase"/>
    <property type="match status" value="1"/>
</dbReference>
<keyword evidence="12 14" id="KW-0411">Iron-sulfur</keyword>
<feature type="active site" description="Proton acceptor" evidence="14">
    <location>
        <position position="97"/>
    </location>
</feature>
<dbReference type="SFLD" id="SFLDS00029">
    <property type="entry name" value="Radical_SAM"/>
    <property type="match status" value="1"/>
</dbReference>
<dbReference type="EMBL" id="QZKU01000095">
    <property type="protein sequence ID" value="RJP18921.1"/>
    <property type="molecule type" value="Genomic_DNA"/>
</dbReference>
<comment type="miscellaneous">
    <text evidence="14">Reaction proceeds by a ping-pong mechanism involving intermediate methylation of a conserved cysteine residue.</text>
</comment>
<evidence type="ECO:0000259" key="15">
    <source>
        <dbReference type="PROSITE" id="PS51918"/>
    </source>
</evidence>
<dbReference type="PROSITE" id="PS51918">
    <property type="entry name" value="RADICAL_SAM"/>
    <property type="match status" value="1"/>
</dbReference>
<gene>
    <name evidence="14 16" type="primary">rlmN</name>
    <name evidence="16" type="ORF">C4520_13675</name>
</gene>
<evidence type="ECO:0000256" key="4">
    <source>
        <dbReference type="ARBA" id="ARBA00022490"/>
    </source>
</evidence>
<evidence type="ECO:0000256" key="9">
    <source>
        <dbReference type="ARBA" id="ARBA00022694"/>
    </source>
</evidence>
<evidence type="ECO:0000256" key="3">
    <source>
        <dbReference type="ARBA" id="ARBA00022485"/>
    </source>
</evidence>
<accession>A0A3A4NTN2</accession>
<comment type="similarity">
    <text evidence="2 14">Belongs to the radical SAM superfamily. RlmN family.</text>
</comment>
<dbReference type="SFLD" id="SFLDG01062">
    <property type="entry name" value="methyltransferase_(Class_A)"/>
    <property type="match status" value="1"/>
</dbReference>
<evidence type="ECO:0000256" key="11">
    <source>
        <dbReference type="ARBA" id="ARBA00023004"/>
    </source>
</evidence>
<dbReference type="InterPro" id="IPR004383">
    <property type="entry name" value="rRNA_lsu_MTrfase_RlmN/Cfr"/>
</dbReference>
<dbReference type="InterPro" id="IPR013785">
    <property type="entry name" value="Aldolase_TIM"/>
</dbReference>
<feature type="domain" description="Radical SAM core" evidence="15">
    <location>
        <begin position="103"/>
        <end position="333"/>
    </location>
</feature>
<dbReference type="GO" id="GO:0005737">
    <property type="term" value="C:cytoplasm"/>
    <property type="evidence" value="ECO:0007669"/>
    <property type="project" value="UniProtKB-SubCell"/>
</dbReference>
<dbReference type="InterPro" id="IPR058240">
    <property type="entry name" value="rSAM_sf"/>
</dbReference>
<dbReference type="GO" id="GO:0030488">
    <property type="term" value="P:tRNA methylation"/>
    <property type="evidence" value="ECO:0007669"/>
    <property type="project" value="UniProtKB-UniRule"/>
</dbReference>
<evidence type="ECO:0000256" key="2">
    <source>
        <dbReference type="ARBA" id="ARBA00007544"/>
    </source>
</evidence>
<proteinExistence type="inferred from homology"/>
<dbReference type="PANTHER" id="PTHR30544">
    <property type="entry name" value="23S RRNA METHYLTRANSFERASE"/>
    <property type="match status" value="1"/>
</dbReference>
<dbReference type="HAMAP" id="MF_01849">
    <property type="entry name" value="RNA_methyltr_RlmN"/>
    <property type="match status" value="1"/>
</dbReference>
<dbReference type="Pfam" id="PF04055">
    <property type="entry name" value="Radical_SAM"/>
    <property type="match status" value="1"/>
</dbReference>
<keyword evidence="9 14" id="KW-0819">tRNA processing</keyword>
<keyword evidence="8 14" id="KW-0949">S-adenosyl-L-methionine</keyword>
<evidence type="ECO:0000256" key="8">
    <source>
        <dbReference type="ARBA" id="ARBA00022691"/>
    </source>
</evidence>
<evidence type="ECO:0000256" key="12">
    <source>
        <dbReference type="ARBA" id="ARBA00023014"/>
    </source>
</evidence>
<reference evidence="16 17" key="1">
    <citation type="journal article" date="2017" name="ISME J.">
        <title>Energy and carbon metabolisms in a deep terrestrial subsurface fluid microbial community.</title>
        <authorList>
            <person name="Momper L."/>
            <person name="Jungbluth S.P."/>
            <person name="Lee M.D."/>
            <person name="Amend J.P."/>
        </authorList>
    </citation>
    <scope>NUCLEOTIDE SEQUENCE [LARGE SCALE GENOMIC DNA]</scope>
    <source>
        <strain evidence="16">SURF_5</strain>
    </source>
</reference>
<dbReference type="GO" id="GO:0070475">
    <property type="term" value="P:rRNA base methylation"/>
    <property type="evidence" value="ECO:0007669"/>
    <property type="project" value="UniProtKB-UniRule"/>
</dbReference>
<dbReference type="Gene3D" id="1.10.150.530">
    <property type="match status" value="1"/>
</dbReference>
<evidence type="ECO:0000256" key="10">
    <source>
        <dbReference type="ARBA" id="ARBA00022723"/>
    </source>
</evidence>
<keyword evidence="5 14" id="KW-0698">rRNA processing</keyword>
<dbReference type="InterPro" id="IPR006638">
    <property type="entry name" value="Elp3/MiaA/NifB-like_rSAM"/>
</dbReference>
<comment type="subcellular location">
    <subcellularLocation>
        <location evidence="1 14">Cytoplasm</location>
    </subcellularLocation>
</comment>
<keyword evidence="11 14" id="KW-0408">Iron</keyword>
<keyword evidence="3 14" id="KW-0004">4Fe-4S</keyword>
<dbReference type="InterPro" id="IPR040072">
    <property type="entry name" value="Methyltransferase_A"/>
</dbReference>
<dbReference type="GO" id="GO:0051539">
    <property type="term" value="F:4 iron, 4 sulfur cluster binding"/>
    <property type="evidence" value="ECO:0007669"/>
    <property type="project" value="UniProtKB-UniRule"/>
</dbReference>
<evidence type="ECO:0000256" key="13">
    <source>
        <dbReference type="ARBA" id="ARBA00023157"/>
    </source>
</evidence>
<dbReference type="Pfam" id="PF21016">
    <property type="entry name" value="RlmN_N"/>
    <property type="match status" value="1"/>
</dbReference>
<evidence type="ECO:0000256" key="14">
    <source>
        <dbReference type="HAMAP-Rule" id="MF_01849"/>
    </source>
</evidence>
<evidence type="ECO:0000256" key="7">
    <source>
        <dbReference type="ARBA" id="ARBA00022679"/>
    </source>
</evidence>
<dbReference type="GO" id="GO:0070040">
    <property type="term" value="F:rRNA (adenine(2503)-C2-)-methyltransferase activity"/>
    <property type="evidence" value="ECO:0007669"/>
    <property type="project" value="UniProtKB-UniRule"/>
</dbReference>
<dbReference type="InterPro" id="IPR027492">
    <property type="entry name" value="RNA_MTrfase_RlmN"/>
</dbReference>
<comment type="function">
    <text evidence="14">Specifically methylates position 2 of adenine 2503 in 23S rRNA and position 2 of adenine 37 in tRNAs.</text>
</comment>
<dbReference type="GO" id="GO:0046872">
    <property type="term" value="F:metal ion binding"/>
    <property type="evidence" value="ECO:0007669"/>
    <property type="project" value="UniProtKB-KW"/>
</dbReference>
<dbReference type="InterPro" id="IPR048641">
    <property type="entry name" value="RlmN_N"/>
</dbReference>
<feature type="binding site" evidence="14">
    <location>
        <position position="121"/>
    </location>
    <ligand>
        <name>[4Fe-4S] cluster</name>
        <dbReference type="ChEBI" id="CHEBI:49883"/>
        <note>4Fe-4S-S-AdoMet</note>
    </ligand>
</feature>
<feature type="binding site" evidence="14">
    <location>
        <begin position="165"/>
        <end position="166"/>
    </location>
    <ligand>
        <name>S-adenosyl-L-methionine</name>
        <dbReference type="ChEBI" id="CHEBI:59789"/>
    </ligand>
</feature>
<feature type="active site" description="S-methylcysteine intermediate" evidence="14">
    <location>
        <position position="338"/>
    </location>
</feature>
<dbReference type="PIRSF" id="PIRSF006004">
    <property type="entry name" value="CHP00048"/>
    <property type="match status" value="1"/>
</dbReference>
<feature type="binding site" evidence="14">
    <location>
        <begin position="220"/>
        <end position="222"/>
    </location>
    <ligand>
        <name>S-adenosyl-L-methionine</name>
        <dbReference type="ChEBI" id="CHEBI:59789"/>
    </ligand>
</feature>
<feature type="binding site" evidence="14">
    <location>
        <position position="295"/>
    </location>
    <ligand>
        <name>S-adenosyl-L-methionine</name>
        <dbReference type="ChEBI" id="CHEBI:59789"/>
    </ligand>
</feature>
<dbReference type="PANTHER" id="PTHR30544:SF5">
    <property type="entry name" value="RADICAL SAM CORE DOMAIN-CONTAINING PROTEIN"/>
    <property type="match status" value="1"/>
</dbReference>
<keyword evidence="13 14" id="KW-1015">Disulfide bond</keyword>
<dbReference type="GO" id="GO:0019843">
    <property type="term" value="F:rRNA binding"/>
    <property type="evidence" value="ECO:0007669"/>
    <property type="project" value="UniProtKB-UniRule"/>
</dbReference>
<dbReference type="Gene3D" id="3.20.20.70">
    <property type="entry name" value="Aldolase class I"/>
    <property type="match status" value="1"/>
</dbReference>
<dbReference type="SUPFAM" id="SSF102114">
    <property type="entry name" value="Radical SAM enzymes"/>
    <property type="match status" value="1"/>
</dbReference>
<comment type="catalytic activity">
    <reaction evidence="14">
        <text>adenosine(37) in tRNA + 2 reduced [2Fe-2S]-[ferredoxin] + 2 S-adenosyl-L-methionine = 2-methyladenosine(37) in tRNA + 5'-deoxyadenosine + L-methionine + 2 oxidized [2Fe-2S]-[ferredoxin] + S-adenosyl-L-homocysteine</text>
        <dbReference type="Rhea" id="RHEA:43332"/>
        <dbReference type="Rhea" id="RHEA-COMP:10000"/>
        <dbReference type="Rhea" id="RHEA-COMP:10001"/>
        <dbReference type="Rhea" id="RHEA-COMP:10162"/>
        <dbReference type="Rhea" id="RHEA-COMP:10485"/>
        <dbReference type="ChEBI" id="CHEBI:17319"/>
        <dbReference type="ChEBI" id="CHEBI:33737"/>
        <dbReference type="ChEBI" id="CHEBI:33738"/>
        <dbReference type="ChEBI" id="CHEBI:57844"/>
        <dbReference type="ChEBI" id="CHEBI:57856"/>
        <dbReference type="ChEBI" id="CHEBI:59789"/>
        <dbReference type="ChEBI" id="CHEBI:74411"/>
        <dbReference type="ChEBI" id="CHEBI:74497"/>
        <dbReference type="EC" id="2.1.1.192"/>
    </reaction>
</comment>
<keyword evidence="10 14" id="KW-0479">Metal-binding</keyword>
<feature type="binding site" evidence="14">
    <location>
        <position position="117"/>
    </location>
    <ligand>
        <name>[4Fe-4S] cluster</name>
        <dbReference type="ChEBI" id="CHEBI:49883"/>
        <note>4Fe-4S-S-AdoMet</note>
    </ligand>
</feature>
<dbReference type="NCBIfam" id="TIGR00048">
    <property type="entry name" value="rRNA_mod_RlmN"/>
    <property type="match status" value="1"/>
</dbReference>
<keyword evidence="4 14" id="KW-0963">Cytoplasm</keyword>
<feature type="binding site" evidence="14">
    <location>
        <position position="124"/>
    </location>
    <ligand>
        <name>[4Fe-4S] cluster</name>
        <dbReference type="ChEBI" id="CHEBI:49883"/>
        <note>4Fe-4S-S-AdoMet</note>
    </ligand>
</feature>
<dbReference type="GO" id="GO:0002935">
    <property type="term" value="F:tRNA (adenine(37)-C2)-methyltransferase activity"/>
    <property type="evidence" value="ECO:0007669"/>
    <property type="project" value="UniProtKB-UniRule"/>
</dbReference>
<keyword evidence="6 14" id="KW-0489">Methyltransferase</keyword>
<name>A0A3A4NTN2_ABYX5</name>
<dbReference type="SMART" id="SM00729">
    <property type="entry name" value="Elp3"/>
    <property type="match status" value="1"/>
</dbReference>
<organism evidence="16 17">
    <name type="scientific">Abyssobacteria bacterium (strain SURF_5)</name>
    <dbReference type="NCBI Taxonomy" id="2093360"/>
    <lineage>
        <taxon>Bacteria</taxon>
        <taxon>Pseudomonadati</taxon>
        <taxon>Candidatus Hydrogenedentota</taxon>
        <taxon>Candidatus Abyssobacteria</taxon>
    </lineage>
</organism>
<feature type="binding site" evidence="14">
    <location>
        <position position="197"/>
    </location>
    <ligand>
        <name>S-adenosyl-L-methionine</name>
        <dbReference type="ChEBI" id="CHEBI:59789"/>
    </ligand>
</feature>
<comment type="cofactor">
    <cofactor evidence="14">
        <name>[4Fe-4S] cluster</name>
        <dbReference type="ChEBI" id="CHEBI:49883"/>
    </cofactor>
    <text evidence="14">Binds 1 [4Fe-4S] cluster. The cluster is coordinated with 3 cysteines and an exchangeable S-adenosyl-L-methionine.</text>
</comment>
<protein>
    <recommendedName>
        <fullName evidence="14">Probable dual-specificity RNA methyltransferase RlmN</fullName>
        <ecNumber evidence="14">2.1.1.192</ecNumber>
    </recommendedName>
    <alternativeName>
        <fullName evidence="14">23S rRNA (adenine(2503)-C(2))-methyltransferase</fullName>
    </alternativeName>
    <alternativeName>
        <fullName evidence="14">23S rRNA m2A2503 methyltransferase</fullName>
    </alternativeName>
    <alternativeName>
        <fullName evidence="14">Ribosomal RNA large subunit methyltransferase N</fullName>
    </alternativeName>
    <alternativeName>
        <fullName evidence="14">tRNA (adenine(37)-C(2))-methyltransferase</fullName>
    </alternativeName>
    <alternativeName>
        <fullName evidence="14">tRNA m2A37 methyltransferase</fullName>
    </alternativeName>
</protein>
<dbReference type="InterPro" id="IPR007197">
    <property type="entry name" value="rSAM"/>
</dbReference>
<evidence type="ECO:0000256" key="5">
    <source>
        <dbReference type="ARBA" id="ARBA00022552"/>
    </source>
</evidence>
<dbReference type="CDD" id="cd01335">
    <property type="entry name" value="Radical_SAM"/>
    <property type="match status" value="1"/>
</dbReference>
<comment type="caution">
    <text evidence="16">The sequence shown here is derived from an EMBL/GenBank/DDBJ whole genome shotgun (WGS) entry which is preliminary data.</text>
</comment>
<evidence type="ECO:0000256" key="1">
    <source>
        <dbReference type="ARBA" id="ARBA00004496"/>
    </source>
</evidence>